<keyword evidence="6" id="KW-0072">Autophagy</keyword>
<gene>
    <name evidence="8" type="ORF">CDD80_2340</name>
</gene>
<evidence type="ECO:0000256" key="1">
    <source>
        <dbReference type="ARBA" id="ARBA00005696"/>
    </source>
</evidence>
<dbReference type="EMBL" id="NJES01000214">
    <property type="protein sequence ID" value="PHH75470.1"/>
    <property type="molecule type" value="Genomic_DNA"/>
</dbReference>
<evidence type="ECO:0000256" key="5">
    <source>
        <dbReference type="ARBA" id="ARBA00022927"/>
    </source>
</evidence>
<dbReference type="Gene3D" id="3.30.1460.50">
    <property type="match status" value="1"/>
</dbReference>
<dbReference type="GO" id="GO:0032446">
    <property type="term" value="P:protein modification by small protein conjugation"/>
    <property type="evidence" value="ECO:0007669"/>
    <property type="project" value="TreeGrafter"/>
</dbReference>
<dbReference type="GO" id="GO:0000422">
    <property type="term" value="P:autophagy of mitochondrion"/>
    <property type="evidence" value="ECO:0007669"/>
    <property type="project" value="TreeGrafter"/>
</dbReference>
<evidence type="ECO:0000313" key="8">
    <source>
        <dbReference type="EMBL" id="PHH75470.1"/>
    </source>
</evidence>
<comment type="similarity">
    <text evidence="1">Belongs to the ATG10 family.</text>
</comment>
<proteinExistence type="inferred from homology"/>
<evidence type="ECO:0000256" key="4">
    <source>
        <dbReference type="ARBA" id="ARBA00022786"/>
    </source>
</evidence>
<comment type="caution">
    <text evidence="8">The sequence shown here is derived from an EMBL/GenBank/DDBJ whole genome shotgun (WGS) entry which is preliminary data.</text>
</comment>
<reference evidence="8 9" key="1">
    <citation type="submission" date="2017-06" db="EMBL/GenBank/DDBJ databases">
        <title>Ant-infecting Ophiocordyceps genomes reveal a high diversity of potential behavioral manipulation genes and a possible major role for enterotoxins.</title>
        <authorList>
            <person name="De Bekker C."/>
            <person name="Evans H.C."/>
            <person name="Brachmann A."/>
            <person name="Hughes D.P."/>
        </authorList>
    </citation>
    <scope>NUCLEOTIDE SEQUENCE [LARGE SCALE GENOMIC DNA]</scope>
    <source>
        <strain evidence="8 9">Map16</strain>
    </source>
</reference>
<dbReference type="PANTHER" id="PTHR14957:SF1">
    <property type="entry name" value="UBIQUITIN-LIKE-CONJUGATING ENZYME ATG10"/>
    <property type="match status" value="1"/>
</dbReference>
<keyword evidence="4" id="KW-0833">Ubl conjugation pathway</keyword>
<dbReference type="GO" id="GO:0005829">
    <property type="term" value="C:cytosol"/>
    <property type="evidence" value="ECO:0007669"/>
    <property type="project" value="TreeGrafter"/>
</dbReference>
<dbReference type="GO" id="GO:0061651">
    <property type="term" value="F:Atg12 conjugating enzyme activity"/>
    <property type="evidence" value="ECO:0007669"/>
    <property type="project" value="TreeGrafter"/>
</dbReference>
<dbReference type="STRING" id="2004952.A0A2C5Z6Q5"/>
<dbReference type="AlphaFoldDB" id="A0A2C5Z6Q5"/>
<evidence type="ECO:0000256" key="7">
    <source>
        <dbReference type="ARBA" id="ARBA00029833"/>
    </source>
</evidence>
<evidence type="ECO:0000313" key="9">
    <source>
        <dbReference type="Proteomes" id="UP000226431"/>
    </source>
</evidence>
<dbReference type="Pfam" id="PF03987">
    <property type="entry name" value="Autophagy_act_C"/>
    <property type="match status" value="1"/>
</dbReference>
<dbReference type="PANTHER" id="PTHR14957">
    <property type="entry name" value="UBIQUITIN-LIKE-CONJUGATING ENZYME ATG10"/>
    <property type="match status" value="1"/>
</dbReference>
<name>A0A2C5Z6Q5_9HYPO</name>
<evidence type="ECO:0000256" key="2">
    <source>
        <dbReference type="ARBA" id="ARBA00021099"/>
    </source>
</evidence>
<evidence type="ECO:0000256" key="6">
    <source>
        <dbReference type="ARBA" id="ARBA00023006"/>
    </source>
</evidence>
<dbReference type="GO" id="GO:0000045">
    <property type="term" value="P:autophagosome assembly"/>
    <property type="evidence" value="ECO:0007669"/>
    <property type="project" value="TreeGrafter"/>
</dbReference>
<keyword evidence="3" id="KW-0808">Transferase</keyword>
<dbReference type="GO" id="GO:0015031">
    <property type="term" value="P:protein transport"/>
    <property type="evidence" value="ECO:0007669"/>
    <property type="project" value="UniProtKB-KW"/>
</dbReference>
<dbReference type="OrthoDB" id="4089664at2759"/>
<evidence type="ECO:0000256" key="3">
    <source>
        <dbReference type="ARBA" id="ARBA00022679"/>
    </source>
</evidence>
<protein>
    <recommendedName>
        <fullName evidence="2">Ubiquitin-like-conjugating enzyme ATG10</fullName>
    </recommendedName>
    <alternativeName>
        <fullName evidence="7">Autophagy-related protein 10</fullName>
    </alternativeName>
</protein>
<keyword evidence="5" id="KW-0813">Transport</keyword>
<sequence>MPNSFGVWSLPYCAMADIKHFPSLDRAEFSAACHHLDRQYRQATLGPLRRQWRLSLCAALDNGFSIDGTYTTYVQITRPLEPMADCRDLSDAMGRVSFQDHDGADADMIGAEESDSEVIVKDSPRGDVAHVVYEIHLHPTYRIPCLWFTLHHLPEDEAAFDIDTVFRRLVPEEYKSRLRGLGAIGGISADHHPITGVPAFFIHPCLLGDAIAGFPCSLDNYLIIWLGLVGGCIGLWVPKEMALQDIGAPHQLSCRGARQ</sequence>
<dbReference type="InterPro" id="IPR007135">
    <property type="entry name" value="Atg3/Atg10"/>
</dbReference>
<dbReference type="Proteomes" id="UP000226431">
    <property type="component" value="Unassembled WGS sequence"/>
</dbReference>
<keyword evidence="5" id="KW-0653">Protein transport</keyword>
<organism evidence="8 9">
    <name type="scientific">Ophiocordyceps camponoti-rufipedis</name>
    <dbReference type="NCBI Taxonomy" id="2004952"/>
    <lineage>
        <taxon>Eukaryota</taxon>
        <taxon>Fungi</taxon>
        <taxon>Dikarya</taxon>
        <taxon>Ascomycota</taxon>
        <taxon>Pezizomycotina</taxon>
        <taxon>Sordariomycetes</taxon>
        <taxon>Hypocreomycetidae</taxon>
        <taxon>Hypocreales</taxon>
        <taxon>Ophiocordycipitaceae</taxon>
        <taxon>Ophiocordyceps</taxon>
    </lineage>
</organism>
<keyword evidence="9" id="KW-1185">Reference proteome</keyword>
<accession>A0A2C5Z6Q5</accession>